<dbReference type="Pfam" id="PF23213">
    <property type="entry name" value="DUF7065"/>
    <property type="match status" value="1"/>
</dbReference>
<dbReference type="EMBL" id="JAUSRO010000010">
    <property type="protein sequence ID" value="MDP9901006.1"/>
    <property type="molecule type" value="Genomic_DNA"/>
</dbReference>
<sequence length="347" mass="38431">MDYSGIHRPVRALVPADDGDHPIEAHPFFNESRYIHLVDGAAGVGGWFRIGRRPNQGFAEMTVCLYLPDGQVGFMHAKPSMAAGDGLAAAGLSFQIDAAFQRMRVRYAGPLCLMPDGRAMEDPKAAFKTHPRVNCTIALQLTAVAPAHGGELLEADGRPYDEGEGRYFARAHYDQSLRGSGLITVDGRCHAVNGFGLRDHSWGPRIWQSIPWYRWFPCTFDEGFSICLIMVRKADGEHVETGFVHEDGEMLHVHDIALETDYDAQHYPTGFRLRCSDERGRIYAITGETLNAVPCRHVRSLADGATDTTRIMESMTRYTCNGKVGYGLAEYMDHVADGVFEGVRAGY</sequence>
<protein>
    <recommendedName>
        <fullName evidence="5">AttH domain-containing protein</fullName>
    </recommendedName>
</protein>
<gene>
    <name evidence="3" type="ORF">J2W36_003272</name>
</gene>
<reference evidence="3 4" key="1">
    <citation type="submission" date="2023-07" db="EMBL/GenBank/DDBJ databases">
        <title>Sorghum-associated microbial communities from plants grown in Nebraska, USA.</title>
        <authorList>
            <person name="Schachtman D."/>
        </authorList>
    </citation>
    <scope>NUCLEOTIDE SEQUENCE [LARGE SCALE GENOMIC DNA]</scope>
    <source>
        <strain evidence="3 4">DS1607</strain>
    </source>
</reference>
<accession>A0ABT9SB70</accession>
<dbReference type="Pfam" id="PF23212">
    <property type="entry name" value="DUF7064"/>
    <property type="match status" value="1"/>
</dbReference>
<evidence type="ECO:0000313" key="4">
    <source>
        <dbReference type="Proteomes" id="UP001226867"/>
    </source>
</evidence>
<dbReference type="Proteomes" id="UP001226867">
    <property type="component" value="Unassembled WGS sequence"/>
</dbReference>
<evidence type="ECO:0008006" key="5">
    <source>
        <dbReference type="Google" id="ProtNLM"/>
    </source>
</evidence>
<dbReference type="InterPro" id="IPR055493">
    <property type="entry name" value="DUF7065"/>
</dbReference>
<feature type="domain" description="DUF7064" evidence="1">
    <location>
        <begin position="207"/>
        <end position="334"/>
    </location>
</feature>
<evidence type="ECO:0000313" key="3">
    <source>
        <dbReference type="EMBL" id="MDP9901006.1"/>
    </source>
</evidence>
<dbReference type="SUPFAM" id="SSF159245">
    <property type="entry name" value="AttH-like"/>
    <property type="match status" value="1"/>
</dbReference>
<organism evidence="3 4">
    <name type="scientific">Variovorax ginsengisoli</name>
    <dbReference type="NCBI Taxonomy" id="363844"/>
    <lineage>
        <taxon>Bacteria</taxon>
        <taxon>Pseudomonadati</taxon>
        <taxon>Pseudomonadota</taxon>
        <taxon>Betaproteobacteria</taxon>
        <taxon>Burkholderiales</taxon>
        <taxon>Comamonadaceae</taxon>
        <taxon>Variovorax</taxon>
    </lineage>
</organism>
<name>A0ABT9SB70_9BURK</name>
<evidence type="ECO:0000259" key="1">
    <source>
        <dbReference type="Pfam" id="PF23212"/>
    </source>
</evidence>
<proteinExistence type="predicted"/>
<dbReference type="RefSeq" id="WP_307690795.1">
    <property type="nucleotide sequence ID" value="NZ_JAUSRO010000010.1"/>
</dbReference>
<evidence type="ECO:0000259" key="2">
    <source>
        <dbReference type="Pfam" id="PF23213"/>
    </source>
</evidence>
<feature type="domain" description="DUF7065" evidence="2">
    <location>
        <begin position="163"/>
        <end position="205"/>
    </location>
</feature>
<keyword evidence="4" id="KW-1185">Reference proteome</keyword>
<dbReference type="InterPro" id="IPR055492">
    <property type="entry name" value="DUF7064"/>
</dbReference>
<comment type="caution">
    <text evidence="3">The sequence shown here is derived from an EMBL/GenBank/DDBJ whole genome shotgun (WGS) entry which is preliminary data.</text>
</comment>